<dbReference type="Pfam" id="PF05239">
    <property type="entry name" value="PRC"/>
    <property type="match status" value="1"/>
</dbReference>
<keyword evidence="4" id="KW-0378">Hydrolase</keyword>
<comment type="caution">
    <text evidence="4">The sequence shown here is derived from an EMBL/GenBank/DDBJ whole genome shotgun (WGS) entry which is preliminary data.</text>
</comment>
<feature type="domain" description="Alpha/beta hydrolase fold-3" evidence="3">
    <location>
        <begin position="141"/>
        <end position="347"/>
    </location>
</feature>
<dbReference type="SUPFAM" id="SSF53474">
    <property type="entry name" value="alpha/beta-Hydrolases"/>
    <property type="match status" value="1"/>
</dbReference>
<dbReference type="GO" id="GO:0004771">
    <property type="term" value="F:sterol ester esterase activity"/>
    <property type="evidence" value="ECO:0007669"/>
    <property type="project" value="TreeGrafter"/>
</dbReference>
<feature type="signal peptide" evidence="1">
    <location>
        <begin position="1"/>
        <end position="33"/>
    </location>
</feature>
<dbReference type="Gene3D" id="3.40.50.1820">
    <property type="entry name" value="alpha/beta hydrolase"/>
    <property type="match status" value="1"/>
</dbReference>
<organism evidence="4 5">
    <name type="scientific">Roseomonas indoligenes</name>
    <dbReference type="NCBI Taxonomy" id="2820811"/>
    <lineage>
        <taxon>Bacteria</taxon>
        <taxon>Pseudomonadati</taxon>
        <taxon>Pseudomonadota</taxon>
        <taxon>Alphaproteobacteria</taxon>
        <taxon>Acetobacterales</taxon>
        <taxon>Roseomonadaceae</taxon>
        <taxon>Roseomonas</taxon>
    </lineage>
</organism>
<dbReference type="RefSeq" id="WP_209376568.1">
    <property type="nucleotide sequence ID" value="NZ_JAGIZA010000021.1"/>
</dbReference>
<evidence type="ECO:0000256" key="1">
    <source>
        <dbReference type="SAM" id="SignalP"/>
    </source>
</evidence>
<evidence type="ECO:0000259" key="2">
    <source>
        <dbReference type="Pfam" id="PF05239"/>
    </source>
</evidence>
<dbReference type="InterPro" id="IPR027275">
    <property type="entry name" value="PRC-brl_dom"/>
</dbReference>
<feature type="chain" id="PRO_5038118208" evidence="1">
    <location>
        <begin position="34"/>
        <end position="502"/>
    </location>
</feature>
<dbReference type="GO" id="GO:0004806">
    <property type="term" value="F:triacylglycerol lipase activity"/>
    <property type="evidence" value="ECO:0007669"/>
    <property type="project" value="TreeGrafter"/>
</dbReference>
<dbReference type="AlphaFoldDB" id="A0A940N0S9"/>
<keyword evidence="5" id="KW-1185">Reference proteome</keyword>
<dbReference type="PANTHER" id="PTHR23025:SF4">
    <property type="entry name" value="ALPHA_BETA HYDROLASE FOLD-3 DOMAIN-CONTAINING PROTEIN"/>
    <property type="match status" value="1"/>
</dbReference>
<dbReference type="PANTHER" id="PTHR23025">
    <property type="entry name" value="TRIACYLGLYCEROL LIPASE"/>
    <property type="match status" value="1"/>
</dbReference>
<accession>A0A940N0S9</accession>
<evidence type="ECO:0000259" key="3">
    <source>
        <dbReference type="Pfam" id="PF07859"/>
    </source>
</evidence>
<protein>
    <submittedName>
        <fullName evidence="4">Alpha/beta hydrolase fold domain-containing protein</fullName>
    </submittedName>
</protein>
<keyword evidence="1" id="KW-0732">Signal</keyword>
<dbReference type="SUPFAM" id="SSF50346">
    <property type="entry name" value="PRC-barrel domain"/>
    <property type="match status" value="1"/>
</dbReference>
<dbReference type="Pfam" id="PF07859">
    <property type="entry name" value="Abhydrolase_3"/>
    <property type="match status" value="1"/>
</dbReference>
<feature type="domain" description="PRC-barrel" evidence="2">
    <location>
        <begin position="401"/>
        <end position="461"/>
    </location>
</feature>
<dbReference type="InterPro" id="IPR011033">
    <property type="entry name" value="PRC_barrel-like_sf"/>
</dbReference>
<dbReference type="Gene3D" id="2.30.30.240">
    <property type="entry name" value="PRC-barrel domain"/>
    <property type="match status" value="1"/>
</dbReference>
<reference evidence="4" key="1">
    <citation type="submission" date="2021-03" db="EMBL/GenBank/DDBJ databases">
        <authorList>
            <person name="So Y."/>
        </authorList>
    </citation>
    <scope>NUCLEOTIDE SEQUENCE</scope>
    <source>
        <strain evidence="4">SG15</strain>
    </source>
</reference>
<proteinExistence type="predicted"/>
<dbReference type="InterPro" id="IPR029058">
    <property type="entry name" value="AB_hydrolase_fold"/>
</dbReference>
<sequence>MTITTARGLRAALLAGTTAGCLALTGMVQGLHAQTTASPTMAAQPATGQASPAPDMAAVLQTLTALGAKPFETLSPTEARRQPTPADAVKRVMSDRGIQMPPAVAAVQTRDLHVDGAAGQLPARLYTPGNRPAGAAPLPLIVYWHGGGWVVADLDTYDATPRALAAMTGAAVLSVHYRQGPENRFPAAHDDAVAAYRWALANARQLGVNPERLAVAGESAGGNLAINVAIAARDGNMARPDHVLAVYPVAGADMNTPSYQENANALPLSRGAMEWFVKNALENQSQAQDPRINLVGRNDLRGLPPVTIVSAQIDPLRSEGETLATKLREAGVDVQQRTFPGTTHEFFGMATVVQGAQQAQAFAVERLRPALGGQAPAPAQPVATNAPASPAAVPSLNREEAGRLLGTNLVGANDQKAGEIENLVVDGTGRVRGAVVEWGGFLGIGQRSAIIPMERIQFGADGKGHLNMTREQLEALPRYERDKLAELGRQQGLGDSLQLLRN</sequence>
<dbReference type="InterPro" id="IPR013094">
    <property type="entry name" value="AB_hydrolase_3"/>
</dbReference>
<dbReference type="GO" id="GO:0005829">
    <property type="term" value="C:cytosol"/>
    <property type="evidence" value="ECO:0007669"/>
    <property type="project" value="TreeGrafter"/>
</dbReference>
<dbReference type="GO" id="GO:0019433">
    <property type="term" value="P:triglyceride catabolic process"/>
    <property type="evidence" value="ECO:0007669"/>
    <property type="project" value="TreeGrafter"/>
</dbReference>
<evidence type="ECO:0000313" key="4">
    <source>
        <dbReference type="EMBL" id="MBP0495771.1"/>
    </source>
</evidence>
<gene>
    <name evidence="4" type="ORF">J5Y10_23505</name>
</gene>
<dbReference type="PROSITE" id="PS51257">
    <property type="entry name" value="PROKAR_LIPOPROTEIN"/>
    <property type="match status" value="1"/>
</dbReference>
<dbReference type="Proteomes" id="UP000677537">
    <property type="component" value="Unassembled WGS sequence"/>
</dbReference>
<evidence type="ECO:0000313" key="5">
    <source>
        <dbReference type="Proteomes" id="UP000677537"/>
    </source>
</evidence>
<dbReference type="EMBL" id="JAGIZA010000021">
    <property type="protein sequence ID" value="MBP0495771.1"/>
    <property type="molecule type" value="Genomic_DNA"/>
</dbReference>
<name>A0A940N0S9_9PROT</name>